<dbReference type="AlphaFoldDB" id="A0ABD3HIT1"/>
<proteinExistence type="predicted"/>
<dbReference type="Proteomes" id="UP001633002">
    <property type="component" value="Unassembled WGS sequence"/>
</dbReference>
<organism evidence="1 2">
    <name type="scientific">Riccia sorocarpa</name>
    <dbReference type="NCBI Taxonomy" id="122646"/>
    <lineage>
        <taxon>Eukaryota</taxon>
        <taxon>Viridiplantae</taxon>
        <taxon>Streptophyta</taxon>
        <taxon>Embryophyta</taxon>
        <taxon>Marchantiophyta</taxon>
        <taxon>Marchantiopsida</taxon>
        <taxon>Marchantiidae</taxon>
        <taxon>Marchantiales</taxon>
        <taxon>Ricciaceae</taxon>
        <taxon>Riccia</taxon>
    </lineage>
</organism>
<comment type="caution">
    <text evidence="1">The sequence shown here is derived from an EMBL/GenBank/DDBJ whole genome shotgun (WGS) entry which is preliminary data.</text>
</comment>
<name>A0ABD3HIT1_9MARC</name>
<sequence length="193" mass="22437">MTAENLTKYLLQTFALVEAEGRLQYHKFEADPDHLNAATELIRMARIFNENTATEMKLRTTLHKQKEQMKDERLKKLESEFETLKIVKAAQDEEPKAKDTKITNLQVQWIDRREVEEKEAAIGGLRDALKEIYEAMKAEYPSKEEKKSRLMKLADQTKGDYEGILREYCDDFGEFKRRLLLKTDAPTTSGKSS</sequence>
<keyword evidence="2" id="KW-1185">Reference proteome</keyword>
<dbReference type="EMBL" id="JBJQOH010000003">
    <property type="protein sequence ID" value="KAL3691533.1"/>
    <property type="molecule type" value="Genomic_DNA"/>
</dbReference>
<reference evidence="1 2" key="1">
    <citation type="submission" date="2024-09" db="EMBL/GenBank/DDBJ databases">
        <title>Chromosome-scale assembly of Riccia sorocarpa.</title>
        <authorList>
            <person name="Paukszto L."/>
        </authorList>
    </citation>
    <scope>NUCLEOTIDE SEQUENCE [LARGE SCALE GENOMIC DNA]</scope>
    <source>
        <strain evidence="1">LP-2024</strain>
        <tissue evidence="1">Aerial parts of the thallus</tissue>
    </source>
</reference>
<gene>
    <name evidence="1" type="ORF">R1sor_005184</name>
</gene>
<evidence type="ECO:0000313" key="2">
    <source>
        <dbReference type="Proteomes" id="UP001633002"/>
    </source>
</evidence>
<evidence type="ECO:0000313" key="1">
    <source>
        <dbReference type="EMBL" id="KAL3691533.1"/>
    </source>
</evidence>
<accession>A0ABD3HIT1</accession>
<protein>
    <submittedName>
        <fullName evidence="1">Uncharacterized protein</fullName>
    </submittedName>
</protein>